<dbReference type="InParanoid" id="A0A1C7NQJ7"/>
<dbReference type="InterPro" id="IPR015338">
    <property type="entry name" value="GT64_dom"/>
</dbReference>
<feature type="domain" description="Glycosyl transferase 64" evidence="3">
    <location>
        <begin position="309"/>
        <end position="518"/>
    </location>
</feature>
<evidence type="ECO:0000259" key="3">
    <source>
        <dbReference type="Pfam" id="PF09258"/>
    </source>
</evidence>
<dbReference type="Pfam" id="PF09258">
    <property type="entry name" value="Glyco_transf_64"/>
    <property type="match status" value="1"/>
</dbReference>
<dbReference type="GO" id="GO:0016020">
    <property type="term" value="C:membrane"/>
    <property type="evidence" value="ECO:0007669"/>
    <property type="project" value="InterPro"/>
</dbReference>
<protein>
    <submittedName>
        <fullName evidence="4">Glycogenin-1</fullName>
    </submittedName>
</protein>
<proteinExistence type="predicted"/>
<gene>
    <name evidence="4" type="primary">gyg-1</name>
    <name evidence="4" type="ORF">A0J61_00544</name>
</gene>
<evidence type="ECO:0000313" key="5">
    <source>
        <dbReference type="Proteomes" id="UP000093000"/>
    </source>
</evidence>
<evidence type="ECO:0000256" key="2">
    <source>
        <dbReference type="ARBA" id="ARBA00023157"/>
    </source>
</evidence>
<evidence type="ECO:0000313" key="4">
    <source>
        <dbReference type="EMBL" id="OBZ91405.1"/>
    </source>
</evidence>
<dbReference type="InterPro" id="IPR002495">
    <property type="entry name" value="Glyco_trans_8"/>
</dbReference>
<dbReference type="STRING" id="101091.A0A1C7NQJ7"/>
<dbReference type="InterPro" id="IPR050587">
    <property type="entry name" value="GNT1/Glycosyltrans_8"/>
</dbReference>
<comment type="caution">
    <text evidence="4">The sequence shown here is derived from an EMBL/GenBank/DDBJ whole genome shotgun (WGS) entry which is preliminary data.</text>
</comment>
<dbReference type="InterPro" id="IPR029044">
    <property type="entry name" value="Nucleotide-diphossugar_trans"/>
</dbReference>
<organism evidence="4 5">
    <name type="scientific">Choanephora cucurbitarum</name>
    <dbReference type="NCBI Taxonomy" id="101091"/>
    <lineage>
        <taxon>Eukaryota</taxon>
        <taxon>Fungi</taxon>
        <taxon>Fungi incertae sedis</taxon>
        <taxon>Mucoromycota</taxon>
        <taxon>Mucoromycotina</taxon>
        <taxon>Mucoromycetes</taxon>
        <taxon>Mucorales</taxon>
        <taxon>Mucorineae</taxon>
        <taxon>Choanephoraceae</taxon>
        <taxon>Choanephoroideae</taxon>
        <taxon>Choanephora</taxon>
    </lineage>
</organism>
<dbReference type="PANTHER" id="PTHR11183">
    <property type="entry name" value="GLYCOGENIN SUBFAMILY MEMBER"/>
    <property type="match status" value="1"/>
</dbReference>
<sequence length="534" mass="61284">MMYNMNIYLNLQTKVLSDNSIQANKKNAYVTFLCDDVMAEAAQVLVYSLKQTDTQHDIVVLVLNEVTQPSRDRLIHLGAKIINVNQIKYPWVSAAARKKGFNKACRYSKLNLWSLTQYQKIVFLDADTMVVQPLDELFDYPQFSAAVDIGGVLNTGVFVAEPNEETYRDIMATYLNAPSYNRGDQGFLNYYFNQTAHTLPGNYNLMVKFTHFSTLARSFIIQDKVKVLHFTSDTKPWNFHFLHHPEWRENYDGYLFGLWTKALRHKNLELAKAGLLKEGGRNQERVDYVCELQLHSNYGRRYPNTKQLTVILDLSSTTDTLSLEAILRFYASSKVVNQIFIRENQIQLDKTYLRKLRIRKPVNIIPPTPYPSSNNKFNPIQGIKTDAVLLVDGNMFDSVQEFEFAFDVWNKNKDSIVGYQPYSHKTVDSVGRNHQYNMMSSKMMLMKSDFLYAYSCLLPSQIHHYVDQHPDCLDVAINMLTSGMTGAAPLLVDNKFVNHSITSSLSGSNCIRDLTSFFDDKNTLVLNNQMVKSV</sequence>
<keyword evidence="1" id="KW-0808">Transferase</keyword>
<name>A0A1C7NQJ7_9FUNG</name>
<dbReference type="SUPFAM" id="SSF53448">
    <property type="entry name" value="Nucleotide-diphospho-sugar transferases"/>
    <property type="match status" value="1"/>
</dbReference>
<keyword evidence="5" id="KW-1185">Reference proteome</keyword>
<keyword evidence="2" id="KW-1015">Disulfide bond</keyword>
<dbReference type="OrthoDB" id="2014201at2759"/>
<dbReference type="Pfam" id="PF01501">
    <property type="entry name" value="Glyco_transf_8"/>
    <property type="match status" value="2"/>
</dbReference>
<reference evidence="4 5" key="1">
    <citation type="submission" date="2016-03" db="EMBL/GenBank/DDBJ databases">
        <title>Choanephora cucurbitarum.</title>
        <authorList>
            <person name="Min B."/>
            <person name="Park H."/>
            <person name="Park J.-H."/>
            <person name="Shin H.-D."/>
            <person name="Choi I.-G."/>
        </authorList>
    </citation>
    <scope>NUCLEOTIDE SEQUENCE [LARGE SCALE GENOMIC DNA]</scope>
    <source>
        <strain evidence="4 5">KUS-F28377</strain>
    </source>
</reference>
<accession>A0A1C7NQJ7</accession>
<dbReference type="GO" id="GO:0016757">
    <property type="term" value="F:glycosyltransferase activity"/>
    <property type="evidence" value="ECO:0007669"/>
    <property type="project" value="InterPro"/>
</dbReference>
<dbReference type="AlphaFoldDB" id="A0A1C7NQJ7"/>
<evidence type="ECO:0000256" key="1">
    <source>
        <dbReference type="ARBA" id="ARBA00022679"/>
    </source>
</evidence>
<dbReference type="EMBL" id="LUGH01000012">
    <property type="protein sequence ID" value="OBZ91405.1"/>
    <property type="molecule type" value="Genomic_DNA"/>
</dbReference>
<dbReference type="Proteomes" id="UP000093000">
    <property type="component" value="Unassembled WGS sequence"/>
</dbReference>
<dbReference type="Gene3D" id="3.90.550.10">
    <property type="entry name" value="Spore Coat Polysaccharide Biosynthesis Protein SpsA, Chain A"/>
    <property type="match status" value="2"/>
</dbReference>